<dbReference type="EMBL" id="JUIW01000001">
    <property type="protein sequence ID" value="RYJ45826.1"/>
    <property type="molecule type" value="Genomic_DNA"/>
</dbReference>
<dbReference type="Proteomes" id="UP000289775">
    <property type="component" value="Unassembled WGS sequence"/>
</dbReference>
<organism evidence="2 3">
    <name type="scientific">Flavobacterium beibuense</name>
    <dbReference type="NCBI Taxonomy" id="657326"/>
    <lineage>
        <taxon>Bacteria</taxon>
        <taxon>Pseudomonadati</taxon>
        <taxon>Bacteroidota</taxon>
        <taxon>Flavobacteriia</taxon>
        <taxon>Flavobacteriales</taxon>
        <taxon>Flavobacteriaceae</taxon>
        <taxon>Flavobacterium</taxon>
    </lineage>
</organism>
<comment type="caution">
    <text evidence="2">The sequence shown here is derived from an EMBL/GenBank/DDBJ whole genome shotgun (WGS) entry which is preliminary data.</text>
</comment>
<evidence type="ECO:0000313" key="2">
    <source>
        <dbReference type="EMBL" id="RYJ45826.1"/>
    </source>
</evidence>
<reference evidence="2 3" key="1">
    <citation type="submission" date="2014-12" db="EMBL/GenBank/DDBJ databases">
        <title>Genome sequence of Flavobacterium beibuense RSKm HC5.</title>
        <authorList>
            <person name="Kim J.F."/>
            <person name="Song J.Y."/>
            <person name="Kwak M.-J."/>
            <person name="Lee S.-W."/>
        </authorList>
    </citation>
    <scope>NUCLEOTIDE SEQUENCE [LARGE SCALE GENOMIC DNA]</scope>
    <source>
        <strain evidence="2 3">RSKm HC5</strain>
    </source>
</reference>
<gene>
    <name evidence="2" type="ORF">NU09_0418</name>
</gene>
<accession>A0A444WJA3</accession>
<keyword evidence="3" id="KW-1185">Reference proteome</keyword>
<evidence type="ECO:0000313" key="3">
    <source>
        <dbReference type="Proteomes" id="UP000289775"/>
    </source>
</evidence>
<dbReference type="RefSeq" id="WP_129749586.1">
    <property type="nucleotide sequence ID" value="NZ_JUIW01000001.1"/>
</dbReference>
<proteinExistence type="predicted"/>
<feature type="chain" id="PRO_5019249280" description="Outer membrane protein beta-barrel domain-containing protein" evidence="1">
    <location>
        <begin position="22"/>
        <end position="177"/>
    </location>
</feature>
<dbReference type="AlphaFoldDB" id="A0A444WJA3"/>
<sequence>MKKLLPLYFFMAFFFSVKGFAQEEKSSGHHQTFGISISHVNIFNGVDNSENKLISLPAWGIDYNYWFNEKWGLGLHTDITVDKFTVDENLGDDASLERSFPIAPAIMGMRKFGNHTIMFGIGGEFEKEENLFLNRLGYEYGIEVSEKWEVGAALNYDFRWNAYDSYTVSIGVSRVLN</sequence>
<keyword evidence="1" id="KW-0732">Signal</keyword>
<protein>
    <recommendedName>
        <fullName evidence="4">Outer membrane protein beta-barrel domain-containing protein</fullName>
    </recommendedName>
</protein>
<dbReference type="OrthoDB" id="978692at2"/>
<evidence type="ECO:0000256" key="1">
    <source>
        <dbReference type="SAM" id="SignalP"/>
    </source>
</evidence>
<name>A0A444WJA3_9FLAO</name>
<feature type="signal peptide" evidence="1">
    <location>
        <begin position="1"/>
        <end position="21"/>
    </location>
</feature>
<evidence type="ECO:0008006" key="4">
    <source>
        <dbReference type="Google" id="ProtNLM"/>
    </source>
</evidence>